<dbReference type="EMBL" id="CP020370">
    <property type="protein sequence ID" value="AUB82637.1"/>
    <property type="molecule type" value="Genomic_DNA"/>
</dbReference>
<dbReference type="PANTHER" id="PTHR33841:SF1">
    <property type="entry name" value="DNA METHYLTRANSFERASE A"/>
    <property type="match status" value="1"/>
</dbReference>
<proteinExistence type="predicted"/>
<dbReference type="GO" id="GO:0032259">
    <property type="term" value="P:methylation"/>
    <property type="evidence" value="ECO:0007669"/>
    <property type="project" value="UniProtKB-KW"/>
</dbReference>
<evidence type="ECO:0000256" key="1">
    <source>
        <dbReference type="ARBA" id="ARBA00011900"/>
    </source>
</evidence>
<dbReference type="InterPro" id="IPR011639">
    <property type="entry name" value="MethylTrfase_TaqI-like_dom"/>
</dbReference>
<reference evidence="8 9" key="1">
    <citation type="submission" date="2017-03" db="EMBL/GenBank/DDBJ databases">
        <title>Complete genome sequence of Candidatus 'Thiodictyon syntrophicum' sp. nov. strain Cad16T, a photolithoautotroph purple sulfur bacterium isolated from an alpine meromictic lake.</title>
        <authorList>
            <person name="Luedin S.M."/>
            <person name="Pothier J.F."/>
            <person name="Danza F."/>
            <person name="Storelli N."/>
            <person name="Wittwer M."/>
            <person name="Tonolla M."/>
        </authorList>
    </citation>
    <scope>NUCLEOTIDE SEQUENCE [LARGE SCALE GENOMIC DNA]</scope>
    <source>
        <strain evidence="8 9">Cad16T</strain>
    </source>
</reference>
<dbReference type="OrthoDB" id="9782445at2"/>
<evidence type="ECO:0000313" key="8">
    <source>
        <dbReference type="EMBL" id="AUB82637.1"/>
    </source>
</evidence>
<evidence type="ECO:0000256" key="2">
    <source>
        <dbReference type="ARBA" id="ARBA00022603"/>
    </source>
</evidence>
<dbReference type="EC" id="2.1.1.72" evidence="1"/>
<dbReference type="SUPFAM" id="SSF53335">
    <property type="entry name" value="S-adenosyl-L-methionine-dependent methyltransferases"/>
    <property type="match status" value="1"/>
</dbReference>
<evidence type="ECO:0000256" key="5">
    <source>
        <dbReference type="ARBA" id="ARBA00047942"/>
    </source>
</evidence>
<accession>A0A2K8UAS4</accession>
<comment type="catalytic activity">
    <reaction evidence="5">
        <text>a 2'-deoxyadenosine in DNA + S-adenosyl-L-methionine = an N(6)-methyl-2'-deoxyadenosine in DNA + S-adenosyl-L-homocysteine + H(+)</text>
        <dbReference type="Rhea" id="RHEA:15197"/>
        <dbReference type="Rhea" id="RHEA-COMP:12418"/>
        <dbReference type="Rhea" id="RHEA-COMP:12419"/>
        <dbReference type="ChEBI" id="CHEBI:15378"/>
        <dbReference type="ChEBI" id="CHEBI:57856"/>
        <dbReference type="ChEBI" id="CHEBI:59789"/>
        <dbReference type="ChEBI" id="CHEBI:90615"/>
        <dbReference type="ChEBI" id="CHEBI:90616"/>
        <dbReference type="EC" id="2.1.1.72"/>
    </reaction>
</comment>
<dbReference type="RefSeq" id="WP_100920357.1">
    <property type="nucleotide sequence ID" value="NZ_CP020370.1"/>
</dbReference>
<dbReference type="PANTHER" id="PTHR33841">
    <property type="entry name" value="DNA METHYLTRANSFERASE YEEA-RELATED"/>
    <property type="match status" value="1"/>
</dbReference>
<evidence type="ECO:0000256" key="3">
    <source>
        <dbReference type="ARBA" id="ARBA00022679"/>
    </source>
</evidence>
<organism evidence="8 9">
    <name type="scientific">Candidatus Thiodictyon syntrophicum</name>
    <dbReference type="NCBI Taxonomy" id="1166950"/>
    <lineage>
        <taxon>Bacteria</taxon>
        <taxon>Pseudomonadati</taxon>
        <taxon>Pseudomonadota</taxon>
        <taxon>Gammaproteobacteria</taxon>
        <taxon>Chromatiales</taxon>
        <taxon>Chromatiaceae</taxon>
        <taxon>Thiodictyon</taxon>
    </lineage>
</organism>
<dbReference type="GO" id="GO:0009007">
    <property type="term" value="F:site-specific DNA-methyltransferase (adenine-specific) activity"/>
    <property type="evidence" value="ECO:0007669"/>
    <property type="project" value="UniProtKB-EC"/>
</dbReference>
<evidence type="ECO:0000259" key="7">
    <source>
        <dbReference type="Pfam" id="PF07669"/>
    </source>
</evidence>
<dbReference type="InterPro" id="IPR029063">
    <property type="entry name" value="SAM-dependent_MTases_sf"/>
</dbReference>
<evidence type="ECO:0000256" key="6">
    <source>
        <dbReference type="SAM" id="MobiDB-lite"/>
    </source>
</evidence>
<keyword evidence="2" id="KW-0489">Methyltransferase</keyword>
<dbReference type="AlphaFoldDB" id="A0A2K8UAS4"/>
<dbReference type="Gene3D" id="3.40.50.150">
    <property type="entry name" value="Vaccinia Virus protein VP39"/>
    <property type="match status" value="2"/>
</dbReference>
<dbReference type="InterPro" id="IPR050953">
    <property type="entry name" value="N4_N6_ade-DNA_methylase"/>
</dbReference>
<keyword evidence="3" id="KW-0808">Transferase</keyword>
<evidence type="ECO:0000256" key="4">
    <source>
        <dbReference type="ARBA" id="ARBA00022691"/>
    </source>
</evidence>
<feature type="compositionally biased region" description="Basic and acidic residues" evidence="6">
    <location>
        <begin position="294"/>
        <end position="307"/>
    </location>
</feature>
<keyword evidence="4" id="KW-0949">S-adenosyl-L-methionine</keyword>
<feature type="domain" description="Type II methyltransferase M.TaqI-like" evidence="7">
    <location>
        <begin position="391"/>
        <end position="625"/>
    </location>
</feature>
<gene>
    <name evidence="8" type="ORF">THSYN_17935</name>
</gene>
<sequence>MDKDTRNRIQRATQAARGLLEQDFEDQLAGVFDIRLDGTIAGEPGSHLDAAQRIVRIKLIAAVEHWVSSVVGRQSSADDRRPTTDDYAEAVASYRREAAFTTLNRFVALKMLEARGLVQECISRGEQSSGFKEFCGLAPGLVQLPDRGYRLYIESLFDEIGREVRVLFDRRDPASLLWPARATLFGSQQPGLLEILNDPELAGVWEQDETIGWVYQYFNGDDERRQMRAESQAPRNSRELAVRNQFFTPLYVVQFLTDNSLGRIWYEMREGDTRLQNLDYLVRKGASVVGRRSSAKDSPADDRRLTTDDSPTDDAAPTRTKKDPRDLRILDPACGSGHFLLYAFTLLLTIYQEAWEDPDAPAAEVTGRTLRDDYPDRDAMHRALPGLVLRHNLYGIDIDPRAAQIAALALWLRAQRGYLELGVPRGERPPIQRTNIVVAEPMPGEPELRRELLTTLDPDLARLIEQVFQRMELAGEVGSLLRIEEDIRTAVREVYGEQGPLFRALDEARWQQAEAAVLHALRHYAEQSVNGQAYRRRLFSEDAARGFGFIDLCGLRFDVTLMNPPFGAPCARAGPYLASAYPRSKGDLLAACVERGVQWLHPAGILGAITSRTPLFLTSYRHWRQGVLLGEARPTVLADLGHGVMDAAMVEAAAYCLIKQ</sequence>
<dbReference type="KEGG" id="tsy:THSYN_17935"/>
<evidence type="ECO:0000313" key="9">
    <source>
        <dbReference type="Proteomes" id="UP000232638"/>
    </source>
</evidence>
<dbReference type="Pfam" id="PF07669">
    <property type="entry name" value="Eco57I"/>
    <property type="match status" value="1"/>
</dbReference>
<dbReference type="GO" id="GO:0006304">
    <property type="term" value="P:DNA modification"/>
    <property type="evidence" value="ECO:0007669"/>
    <property type="project" value="InterPro"/>
</dbReference>
<feature type="region of interest" description="Disordered" evidence="6">
    <location>
        <begin position="291"/>
        <end position="324"/>
    </location>
</feature>
<dbReference type="Proteomes" id="UP000232638">
    <property type="component" value="Chromosome"/>
</dbReference>
<dbReference type="REBASE" id="226758">
    <property type="entry name" value="Tsy16TORF17935P"/>
</dbReference>
<protein>
    <recommendedName>
        <fullName evidence="1">site-specific DNA-methyltransferase (adenine-specific)</fullName>
        <ecNumber evidence="1">2.1.1.72</ecNumber>
    </recommendedName>
</protein>
<keyword evidence="9" id="KW-1185">Reference proteome</keyword>
<name>A0A2K8UAS4_9GAMM</name>